<sequence>MDLDSYSIQGPRREKQSPRAQINVFPRADLLDRSPPMHPSPFSKYPGSWYSL</sequence>
<protein>
    <submittedName>
        <fullName evidence="2">Uncharacterized protein</fullName>
    </submittedName>
</protein>
<evidence type="ECO:0000313" key="2">
    <source>
        <dbReference type="EMBL" id="AGE82582.1"/>
    </source>
</evidence>
<organism evidence="2">
    <name type="scientific">Pseudomonas syringae pv. actinidiae</name>
    <dbReference type="NCBI Taxonomy" id="103796"/>
    <lineage>
        <taxon>Bacteria</taxon>
        <taxon>Pseudomonadati</taxon>
        <taxon>Pseudomonadota</taxon>
        <taxon>Gammaproteobacteria</taxon>
        <taxon>Pseudomonadales</taxon>
        <taxon>Pseudomonadaceae</taxon>
        <taxon>Pseudomonas</taxon>
        <taxon>Pseudomonas syringae</taxon>
    </lineage>
</organism>
<evidence type="ECO:0000256" key="1">
    <source>
        <dbReference type="SAM" id="MobiDB-lite"/>
    </source>
</evidence>
<feature type="region of interest" description="Disordered" evidence="1">
    <location>
        <begin position="1"/>
        <end position="52"/>
    </location>
</feature>
<proteinExistence type="predicted"/>
<name>M1JLJ9_PSESF</name>
<dbReference type="AlphaFoldDB" id="M1JLJ9"/>
<reference evidence="2" key="2">
    <citation type="journal article" date="2013" name="PLoS ONE">
        <title>Pseudomonas syringae pv. actinidiae from Recent Outbreaks of Kiwifruit Bacterial Canker Belong to Different Clones that Originated in China.</title>
        <authorList>
            <person name="Butler M.I."/>
            <person name="Stockwell P.A."/>
            <person name="Black M.A."/>
            <person name="Day R.C."/>
            <person name="Lamont I.L."/>
            <person name="Poulter R.T.M."/>
        </authorList>
    </citation>
    <scope>NUCLEOTIDE SEQUENCE</scope>
    <source>
        <strain evidence="2">ICMP19455</strain>
    </source>
</reference>
<reference evidence="2" key="1">
    <citation type="submission" date="2012-11" db="EMBL/GenBank/DDBJ databases">
        <authorList>
            <person name="Butler M."/>
            <person name="Stockwell P."/>
            <person name="Black M."/>
            <person name="Day R."/>
            <person name="Zhao Z."/>
            <person name="Huang L."/>
            <person name="Lamont I."/>
            <person name="Poulter R."/>
        </authorList>
    </citation>
    <scope>NUCLEOTIDE SEQUENCE</scope>
    <source>
        <strain evidence="2">ICMP19455</strain>
    </source>
</reference>
<accession>M1JLJ9</accession>
<dbReference type="EMBL" id="KC148188">
    <property type="protein sequence ID" value="AGE82582.1"/>
    <property type="molecule type" value="Genomic_DNA"/>
</dbReference>